<accession>A0A9X1MHP9</accession>
<name>A0A9X1MHP9_9MICC</name>
<organism evidence="2 3">
    <name type="scientific">Arthrobacter caoxuetaonis</name>
    <dbReference type="NCBI Taxonomy" id="2886935"/>
    <lineage>
        <taxon>Bacteria</taxon>
        <taxon>Bacillati</taxon>
        <taxon>Actinomycetota</taxon>
        <taxon>Actinomycetes</taxon>
        <taxon>Micrococcales</taxon>
        <taxon>Micrococcaceae</taxon>
        <taxon>Arthrobacter</taxon>
    </lineage>
</organism>
<proteinExistence type="predicted"/>
<evidence type="ECO:0000256" key="1">
    <source>
        <dbReference type="SAM" id="MobiDB-lite"/>
    </source>
</evidence>
<feature type="compositionally biased region" description="Pro residues" evidence="1">
    <location>
        <begin position="358"/>
        <end position="368"/>
    </location>
</feature>
<dbReference type="RefSeq" id="WP_227897843.1">
    <property type="nucleotide sequence ID" value="NZ_CP099467.1"/>
</dbReference>
<comment type="caution">
    <text evidence="2">The sequence shown here is derived from an EMBL/GenBank/DDBJ whole genome shotgun (WGS) entry which is preliminary data.</text>
</comment>
<dbReference type="EMBL" id="JAJFZV010000020">
    <property type="protein sequence ID" value="MCC3299821.1"/>
    <property type="molecule type" value="Genomic_DNA"/>
</dbReference>
<feature type="region of interest" description="Disordered" evidence="1">
    <location>
        <begin position="337"/>
        <end position="400"/>
    </location>
</feature>
<reference evidence="2" key="1">
    <citation type="submission" date="2021-10" db="EMBL/GenBank/DDBJ databases">
        <title>Novel species in genus Arthrobacter.</title>
        <authorList>
            <person name="Liu Y."/>
        </authorList>
    </citation>
    <scope>NUCLEOTIDE SEQUENCE</scope>
    <source>
        <strain evidence="2">Zg-Y453</strain>
    </source>
</reference>
<gene>
    <name evidence="2" type="ORF">LJ757_18845</name>
</gene>
<protein>
    <submittedName>
        <fullName evidence="2">KTSC domain-containing protein</fullName>
    </submittedName>
</protein>
<dbReference type="AlphaFoldDB" id="A0A9X1MHP9"/>
<sequence length="514" mass="55362">MRPAQNRQPMGIPIGGQYAPTAHPEAGIALSAAEHRQTMAERRELLLAGGYVPATALTAATSPKTAADREEWWNRNFVGAEYGAPQGKSYPQMPDDYTPAQTLGQAMSGKRRTHRMNYSNKDIDLRMPSATSIKRYSGEHGNPTFDVPVSVAIRGGEPKQTWVRVTKTGPHSWETSHLGGPEEAEASIMVSEAVAAVLESRRPSMALTGVDNLLKARRKREAAKGAEMAPVSSSSFIDEVGYDPATNTMATRIGDKLYGHRVNQHMFAALANSERPGTIFNKLIRNVPGAGVEKCPKCGRFSNIEVSHVCPKGHRPAAELNPEHTERARRRAEIVAASRSHGIVPEPKTEQKAAPAKPAKPSPAPAPKRPAAAAPKPAPARKPISGLKKAPAKAAKPAPARPAHLVNPIMDNRVYRREVDALQTAGKSEGFIFRGNGPARRAEVSLGTGSYAARIDVEPDGTLKRSVANVPVEAFDADQADALRMEAWAAENALKMARITDAERRRRPPAPGTV</sequence>
<evidence type="ECO:0000313" key="3">
    <source>
        <dbReference type="Proteomes" id="UP001139158"/>
    </source>
</evidence>
<evidence type="ECO:0000313" key="2">
    <source>
        <dbReference type="EMBL" id="MCC3299821.1"/>
    </source>
</evidence>
<keyword evidence="3" id="KW-1185">Reference proteome</keyword>
<feature type="compositionally biased region" description="Low complexity" evidence="1">
    <location>
        <begin position="388"/>
        <end position="400"/>
    </location>
</feature>
<dbReference type="Proteomes" id="UP001139158">
    <property type="component" value="Unassembled WGS sequence"/>
</dbReference>